<dbReference type="PANTHER" id="PTHR10622:SF10">
    <property type="entry name" value="HET DOMAIN-CONTAINING PROTEIN"/>
    <property type="match status" value="1"/>
</dbReference>
<dbReference type="EMBL" id="CP151262">
    <property type="protein sequence ID" value="WZH44155.1"/>
    <property type="molecule type" value="Genomic_DNA"/>
</dbReference>
<dbReference type="Pfam" id="PF26640">
    <property type="entry name" value="DUF8212"/>
    <property type="match status" value="1"/>
</dbReference>
<name>A0ABZ2WV00_9HYPO</name>
<dbReference type="InterPro" id="IPR058525">
    <property type="entry name" value="DUF8212"/>
</dbReference>
<dbReference type="Proteomes" id="UP001489902">
    <property type="component" value="Chromosome 3"/>
</dbReference>
<feature type="domain" description="DUF8212" evidence="2">
    <location>
        <begin position="238"/>
        <end position="275"/>
    </location>
</feature>
<keyword evidence="4" id="KW-1185">Reference proteome</keyword>
<sequence length="577" mass="65420">MRLLDAKTLEVVEFMDHKVPEYVILSHTWIAGEEVTLQEMNRKEGTERSGYDKIRKTCELALENNLGYAWVDTCCIDKTSSAELSEAINSMMSWYQRSKVCYTYLSDVPPGTDIHQPESSFMKSRWFKRGWTLQELLAPSRLIFLYDDWTFMSERHEVVDLITQITGIDQIFLSTPGNANGSNKSRGSVLQSRLHSASIAEKMSWASKRETTRIEDTAYSLLGIFGINMPLLYGEGKNAFLRLQEEIMKRSDDQTLLAWSHQEDDPEDLGVLATSPAAFSECKEFVPCDVGTLTPPFQITNKGLVIEMPISSDGFEHGKYGVLQCGIRQNPTTMIAIPLDNRRNGLYIRRKRPLCTVNYRVWSEWGLTSVNLLPSLSFTSGIAESPSYTVFMKDLPETFYVAEVYPPNSRPRPDPRIVMAGTPNSKDQFEAITIVLLKSSVNEIEPLVVRIIVELAPDESDFKASCTFFPEWSLPERERDPEGRFYDNYFLANLWYHRNESGFLYWKETDAASYSARCHCVHRFGKTLVLASVTQDGIDLKGNVPEYGPSMIFHDGDTDSDLGFAQGIADMLQLTGL</sequence>
<evidence type="ECO:0000259" key="1">
    <source>
        <dbReference type="Pfam" id="PF06985"/>
    </source>
</evidence>
<feature type="domain" description="Heterokaryon incompatibility" evidence="1">
    <location>
        <begin position="22"/>
        <end position="107"/>
    </location>
</feature>
<proteinExistence type="predicted"/>
<evidence type="ECO:0000259" key="2">
    <source>
        <dbReference type="Pfam" id="PF26640"/>
    </source>
</evidence>
<protein>
    <submittedName>
        <fullName evidence="3">Heterokaryon incompatibility protein-domain-containing protein</fullName>
    </submittedName>
</protein>
<accession>A0ABZ2WV00</accession>
<reference evidence="3 4" key="1">
    <citation type="submission" date="2024-04" db="EMBL/GenBank/DDBJ databases">
        <title>Complete genome sequence of Fusarium acuminatum.</title>
        <authorList>
            <person name="Lan B."/>
        </authorList>
    </citation>
    <scope>NUCLEOTIDE SEQUENCE [LARGE SCALE GENOMIC DNA]</scope>
    <source>
        <strain evidence="3">1A</strain>
    </source>
</reference>
<evidence type="ECO:0000313" key="4">
    <source>
        <dbReference type="Proteomes" id="UP001489902"/>
    </source>
</evidence>
<gene>
    <name evidence="3" type="ORF">QYS62_005173</name>
</gene>
<dbReference type="InterPro" id="IPR010730">
    <property type="entry name" value="HET"/>
</dbReference>
<dbReference type="Pfam" id="PF06985">
    <property type="entry name" value="HET"/>
    <property type="match status" value="1"/>
</dbReference>
<organism evidence="3 4">
    <name type="scientific">Fusarium acuminatum</name>
    <dbReference type="NCBI Taxonomy" id="5515"/>
    <lineage>
        <taxon>Eukaryota</taxon>
        <taxon>Fungi</taxon>
        <taxon>Dikarya</taxon>
        <taxon>Ascomycota</taxon>
        <taxon>Pezizomycotina</taxon>
        <taxon>Sordariomycetes</taxon>
        <taxon>Hypocreomycetidae</taxon>
        <taxon>Hypocreales</taxon>
        <taxon>Nectriaceae</taxon>
        <taxon>Fusarium</taxon>
        <taxon>Fusarium tricinctum species complex</taxon>
    </lineage>
</organism>
<dbReference type="PANTHER" id="PTHR10622">
    <property type="entry name" value="HET DOMAIN-CONTAINING PROTEIN"/>
    <property type="match status" value="1"/>
</dbReference>
<evidence type="ECO:0000313" key="3">
    <source>
        <dbReference type="EMBL" id="WZH44155.1"/>
    </source>
</evidence>